<evidence type="ECO:0000256" key="5">
    <source>
        <dbReference type="ARBA" id="ARBA00022777"/>
    </source>
</evidence>
<feature type="binding site" evidence="10">
    <location>
        <begin position="311"/>
        <end position="314"/>
    </location>
    <ligand>
        <name>ATP</name>
        <dbReference type="ChEBI" id="CHEBI:30616"/>
    </ligand>
</feature>
<feature type="binding site" evidence="10">
    <location>
        <position position="284"/>
    </location>
    <ligand>
        <name>ATP</name>
        <dbReference type="ChEBI" id="CHEBI:30616"/>
    </ligand>
</feature>
<dbReference type="NCBIfam" id="TIGR00687">
    <property type="entry name" value="pyridox_kin"/>
    <property type="match status" value="1"/>
</dbReference>
<keyword evidence="5 10" id="KW-0418">Kinase</keyword>
<dbReference type="EC" id="2.7.1.35" evidence="10"/>
<dbReference type="CDD" id="cd01173">
    <property type="entry name" value="pyridoxal_pyridoxamine_kinase"/>
    <property type="match status" value="1"/>
</dbReference>
<dbReference type="EMBL" id="RBRA01000040">
    <property type="protein sequence ID" value="RMQ28259.1"/>
    <property type="molecule type" value="Genomic_DNA"/>
</dbReference>
<dbReference type="AlphaFoldDB" id="A0A0P9PQI9"/>
<feature type="binding site" evidence="10">
    <location>
        <position position="251"/>
    </location>
    <ligand>
        <name>ATP</name>
        <dbReference type="ChEBI" id="CHEBI:30616"/>
    </ligand>
</feature>
<dbReference type="InterPro" id="IPR013749">
    <property type="entry name" value="PM/HMP-P_kinase-1"/>
</dbReference>
<feature type="binding site" evidence="10">
    <location>
        <position position="214"/>
    </location>
    <ligand>
        <name>ATP</name>
        <dbReference type="ChEBI" id="CHEBI:30616"/>
    </ligand>
</feature>
<dbReference type="UniPathway" id="UPA01068">
    <property type="reaction ID" value="UER00298"/>
</dbReference>
<evidence type="ECO:0000313" key="13">
    <source>
        <dbReference type="Proteomes" id="UP000269044"/>
    </source>
</evidence>
<comment type="caution">
    <text evidence="12">The sequence shown here is derived from an EMBL/GenBank/DDBJ whole genome shotgun (WGS) entry which is preliminary data.</text>
</comment>
<evidence type="ECO:0000256" key="6">
    <source>
        <dbReference type="ARBA" id="ARBA00022840"/>
    </source>
</evidence>
<dbReference type="GO" id="GO:0000287">
    <property type="term" value="F:magnesium ion binding"/>
    <property type="evidence" value="ECO:0007669"/>
    <property type="project" value="UniProtKB-UniRule"/>
</dbReference>
<sequence>MSRAKVRRRRATASSSSWSSSRAQCCLTRASAFSRRPWACHHQAAALANSISTKMFPRVSMTECSNVGVTSLTVLSDLQPYCATYISHYCICIVFRILPAMKRTPHLLAIQSHVVFGHAGNSAAVFPMQRIGVNVWPLNTVQFSNHTQYKQWTGEVLAPQQIPALIDGIAAIGELGNCDAVLSGYLGSAAQGRAILSGVARIKAANPKALYLCDPVMGHPEKGCIVPPEVGDFLLDEAAAVADFMCPNQLELDSFSGRKPESLPDCLAMARALLARGPKAIVVKHLDYPGKAADGFEMLLVTAEASWHLRRPLLAFPRQPVGVGDLTSGLFLSRILLGDDLVAAFEFTAAAVHEVLLETQACGSYELELVRAQDRIAHPRVKFEAVRL</sequence>
<dbReference type="GO" id="GO:0008478">
    <property type="term" value="F:pyridoxal kinase activity"/>
    <property type="evidence" value="ECO:0007669"/>
    <property type="project" value="UniProtKB-UniRule"/>
</dbReference>
<dbReference type="SUPFAM" id="SSF53613">
    <property type="entry name" value="Ribokinase-like"/>
    <property type="match status" value="1"/>
</dbReference>
<gene>
    <name evidence="10" type="primary">pdxY</name>
    <name evidence="12" type="ORF">ALQ08_04099</name>
</gene>
<keyword evidence="3 10" id="KW-0808">Transferase</keyword>
<evidence type="ECO:0000259" key="11">
    <source>
        <dbReference type="Pfam" id="PF08543"/>
    </source>
</evidence>
<feature type="binding site" evidence="10">
    <location>
        <position position="325"/>
    </location>
    <ligand>
        <name>substrate</name>
    </ligand>
</feature>
<evidence type="ECO:0000256" key="2">
    <source>
        <dbReference type="ARBA" id="ARBA00011738"/>
    </source>
</evidence>
<dbReference type="GO" id="GO:0005829">
    <property type="term" value="C:cytosol"/>
    <property type="evidence" value="ECO:0007669"/>
    <property type="project" value="TreeGrafter"/>
</dbReference>
<proteinExistence type="inferred from homology"/>
<reference evidence="12 13" key="1">
    <citation type="submission" date="2018-08" db="EMBL/GenBank/DDBJ databases">
        <title>Recombination of ecologically and evolutionarily significant loci maintains genetic cohesion in the Pseudomonas syringae species complex.</title>
        <authorList>
            <person name="Dillon M."/>
            <person name="Thakur S."/>
            <person name="Almeida R.N.D."/>
            <person name="Weir B.S."/>
            <person name="Guttman D.S."/>
        </authorList>
    </citation>
    <scope>NUCLEOTIDE SEQUENCE [LARGE SCALE GENOMIC DNA]</scope>
    <source>
        <strain evidence="12 13">ICMP 13052</strain>
    </source>
</reference>
<evidence type="ECO:0000256" key="7">
    <source>
        <dbReference type="ARBA" id="ARBA00022842"/>
    </source>
</evidence>
<accession>A0A0P9PQI9</accession>
<comment type="function">
    <text evidence="10">Pyridoxal kinase involved in the salvage pathway of pyridoxal 5'-phosphate (PLP). Catalyzes the phosphorylation of pyridoxal to PLP.</text>
</comment>
<dbReference type="Gene3D" id="3.40.1190.20">
    <property type="match status" value="1"/>
</dbReference>
<feature type="domain" description="Pyridoxamine kinase/Phosphomethylpyrimidine kinase" evidence="11">
    <location>
        <begin position="171"/>
        <end position="363"/>
    </location>
</feature>
<comment type="pathway">
    <text evidence="1 10">Cofactor metabolism; pyridoxal 5'-phosphate salvage; pyridoxal 5'-phosphate from pyridoxal: step 1/1.</text>
</comment>
<dbReference type="FunFam" id="3.40.1190.20:FF:000008">
    <property type="entry name" value="Pyridoxal kinase PdxY"/>
    <property type="match status" value="1"/>
</dbReference>
<comment type="caution">
    <text evidence="10">Lacks conserved residue(s) required for the propagation of feature annotation.</text>
</comment>
<keyword evidence="7 10" id="KW-0460">Magnesium</keyword>
<dbReference type="HAMAP" id="MF_01639">
    <property type="entry name" value="PdxY"/>
    <property type="match status" value="1"/>
</dbReference>
<evidence type="ECO:0000256" key="8">
    <source>
        <dbReference type="ARBA" id="ARBA00049293"/>
    </source>
</evidence>
<dbReference type="InterPro" id="IPR023685">
    <property type="entry name" value="Pyridoxal_kinase_PdxY"/>
</dbReference>
<organism evidence="12 13">
    <name type="scientific">Pseudomonas syringae pv. delphinii</name>
    <dbReference type="NCBI Taxonomy" id="192088"/>
    <lineage>
        <taxon>Bacteria</taxon>
        <taxon>Pseudomonadati</taxon>
        <taxon>Pseudomonadota</taxon>
        <taxon>Gammaproteobacteria</taxon>
        <taxon>Pseudomonadales</taxon>
        <taxon>Pseudomonadaceae</taxon>
        <taxon>Pseudomonas</taxon>
    </lineage>
</organism>
<dbReference type="PANTHER" id="PTHR10534">
    <property type="entry name" value="PYRIDOXAL KINASE"/>
    <property type="match status" value="1"/>
</dbReference>
<evidence type="ECO:0000313" key="12">
    <source>
        <dbReference type="EMBL" id="RMQ28259.1"/>
    </source>
</evidence>
<dbReference type="Pfam" id="PF08543">
    <property type="entry name" value="Phos_pyr_kin"/>
    <property type="match status" value="1"/>
</dbReference>
<comment type="subunit">
    <text evidence="2 10">Homodimer.</text>
</comment>
<name>A0A0P9PQI9_9PSED</name>
<dbReference type="Proteomes" id="UP000269044">
    <property type="component" value="Unassembled WGS sequence"/>
</dbReference>
<feature type="binding site" evidence="10">
    <location>
        <begin position="147"/>
        <end position="148"/>
    </location>
    <ligand>
        <name>substrate</name>
    </ligand>
</feature>
<dbReference type="PANTHER" id="PTHR10534:SF2">
    <property type="entry name" value="PYRIDOXAL KINASE"/>
    <property type="match status" value="1"/>
</dbReference>
<evidence type="ECO:0000256" key="10">
    <source>
        <dbReference type="HAMAP-Rule" id="MF_01639"/>
    </source>
</evidence>
<comment type="cofactor">
    <cofactor evidence="10">
        <name>Mg(2+)</name>
        <dbReference type="ChEBI" id="CHEBI:18420"/>
    </cofactor>
</comment>
<dbReference type="NCBIfam" id="NF004398">
    <property type="entry name" value="PRK05756.1"/>
    <property type="match status" value="1"/>
</dbReference>
<comment type="catalytic activity">
    <reaction evidence="8 10">
        <text>pyridoxal + ATP = pyridoxal 5'-phosphate + ADP + H(+)</text>
        <dbReference type="Rhea" id="RHEA:10224"/>
        <dbReference type="ChEBI" id="CHEBI:15378"/>
        <dbReference type="ChEBI" id="CHEBI:17310"/>
        <dbReference type="ChEBI" id="CHEBI:30616"/>
        <dbReference type="ChEBI" id="CHEBI:456216"/>
        <dbReference type="ChEBI" id="CHEBI:597326"/>
        <dbReference type="EC" id="2.7.1.35"/>
    </reaction>
</comment>
<dbReference type="GO" id="GO:0009443">
    <property type="term" value="P:pyridoxal 5'-phosphate salvage"/>
    <property type="evidence" value="ECO:0007669"/>
    <property type="project" value="UniProtKB-UniRule"/>
</dbReference>
<dbReference type="GO" id="GO:0005524">
    <property type="term" value="F:ATP binding"/>
    <property type="evidence" value="ECO:0007669"/>
    <property type="project" value="UniProtKB-UniRule"/>
</dbReference>
<dbReference type="InterPro" id="IPR029056">
    <property type="entry name" value="Ribokinase-like"/>
</dbReference>
<evidence type="ECO:0000256" key="4">
    <source>
        <dbReference type="ARBA" id="ARBA00022741"/>
    </source>
</evidence>
<evidence type="ECO:0000256" key="1">
    <source>
        <dbReference type="ARBA" id="ARBA00005210"/>
    </source>
</evidence>
<evidence type="ECO:0000256" key="3">
    <source>
        <dbReference type="ARBA" id="ARBA00022679"/>
    </source>
</evidence>
<dbReference type="InterPro" id="IPR004625">
    <property type="entry name" value="PyrdxlKinase"/>
</dbReference>
<feature type="binding site" evidence="10">
    <location>
        <position position="112"/>
    </location>
    <ligand>
        <name>substrate</name>
    </ligand>
</feature>
<comment type="similarity">
    <text evidence="9 10">Belongs to the pyridoxine kinase family. PdxY subfamily.</text>
</comment>
<protein>
    <recommendedName>
        <fullName evidence="10">Pyridoxal kinase PdxY</fullName>
        <shortName evidence="10">PL kinase</shortName>
        <ecNumber evidence="10">2.7.1.35</ecNumber>
    </recommendedName>
</protein>
<evidence type="ECO:0000256" key="9">
    <source>
        <dbReference type="ARBA" id="ARBA00061702"/>
    </source>
</evidence>
<keyword evidence="4 10" id="KW-0547">Nucleotide-binding</keyword>
<keyword evidence="6 10" id="KW-0067">ATP-binding</keyword>